<dbReference type="EMBL" id="JABSTQ010009157">
    <property type="protein sequence ID" value="KAG0432388.1"/>
    <property type="molecule type" value="Genomic_DNA"/>
</dbReference>
<sequence length="399" mass="43824">MAISFRALKGCLSNVMGTVKTGNFRSHTGLLTLNSATPCNCYITLTPGHRAKALTKEPASTLHPTPCPTLQSACRSSSVCLPQVRTDAPANDVAFAPELVEYLGCPVDVIGGAVPSDHGRLPFLELRGENDDVGDGASVSPTTAVLSGYLDAQPASPAHNFIGCLEVYCFDVDRQMAARMVLSDYEREVLQFSGTPVAQADEGPRDHPGRASEEQLQRLQTALAETLPKFFTEPHNYSLYHKGIVFRNNIRGVTTQGLPGYVQQLALVRMLGHLRYAHVKLEVLKMTVHREDSTVRIRWRVVGLSGLRVLFMFWKFRIWEWKKMMSQEAEWTDGFSVMKVGADGLIHEHICDKIMPDDDLEKVLKPSNVAVKLALLLGLTPQSISFGSSAMASSEDGLL</sequence>
<comment type="caution">
    <text evidence="1">The sequence shown here is derived from an EMBL/GenBank/DDBJ whole genome shotgun (WGS) entry which is preliminary data.</text>
</comment>
<protein>
    <submittedName>
        <fullName evidence="1">Uncharacterized protein</fullName>
    </submittedName>
</protein>
<dbReference type="Proteomes" id="UP000805193">
    <property type="component" value="Unassembled WGS sequence"/>
</dbReference>
<accession>A0AC60QGB4</accession>
<proteinExistence type="predicted"/>
<evidence type="ECO:0000313" key="2">
    <source>
        <dbReference type="Proteomes" id="UP000805193"/>
    </source>
</evidence>
<name>A0AC60QGB4_IXOPE</name>
<gene>
    <name evidence="1" type="ORF">HPB47_020884</name>
</gene>
<keyword evidence="2" id="KW-1185">Reference proteome</keyword>
<reference evidence="1 2" key="1">
    <citation type="journal article" date="2020" name="Cell">
        <title>Large-Scale Comparative Analyses of Tick Genomes Elucidate Their Genetic Diversity and Vector Capacities.</title>
        <authorList>
            <consortium name="Tick Genome and Microbiome Consortium (TIGMIC)"/>
            <person name="Jia N."/>
            <person name="Wang J."/>
            <person name="Shi W."/>
            <person name="Du L."/>
            <person name="Sun Y."/>
            <person name="Zhan W."/>
            <person name="Jiang J.F."/>
            <person name="Wang Q."/>
            <person name="Zhang B."/>
            <person name="Ji P."/>
            <person name="Bell-Sakyi L."/>
            <person name="Cui X.M."/>
            <person name="Yuan T.T."/>
            <person name="Jiang B.G."/>
            <person name="Yang W.F."/>
            <person name="Lam T.T."/>
            <person name="Chang Q.C."/>
            <person name="Ding S.J."/>
            <person name="Wang X.J."/>
            <person name="Zhu J.G."/>
            <person name="Ruan X.D."/>
            <person name="Zhao L."/>
            <person name="Wei J.T."/>
            <person name="Ye R.Z."/>
            <person name="Que T.C."/>
            <person name="Du C.H."/>
            <person name="Zhou Y.H."/>
            <person name="Cheng J.X."/>
            <person name="Dai P.F."/>
            <person name="Guo W.B."/>
            <person name="Han X.H."/>
            <person name="Huang E.J."/>
            <person name="Li L.F."/>
            <person name="Wei W."/>
            <person name="Gao Y.C."/>
            <person name="Liu J.Z."/>
            <person name="Shao H.Z."/>
            <person name="Wang X."/>
            <person name="Wang C.C."/>
            <person name="Yang T.C."/>
            <person name="Huo Q.B."/>
            <person name="Li W."/>
            <person name="Chen H.Y."/>
            <person name="Chen S.E."/>
            <person name="Zhou L.G."/>
            <person name="Ni X.B."/>
            <person name="Tian J.H."/>
            <person name="Sheng Y."/>
            <person name="Liu T."/>
            <person name="Pan Y.S."/>
            <person name="Xia L.Y."/>
            <person name="Li J."/>
            <person name="Zhao F."/>
            <person name="Cao W.C."/>
        </authorList>
    </citation>
    <scope>NUCLEOTIDE SEQUENCE [LARGE SCALE GENOMIC DNA]</scope>
    <source>
        <strain evidence="1">Iper-2018</strain>
    </source>
</reference>
<evidence type="ECO:0000313" key="1">
    <source>
        <dbReference type="EMBL" id="KAG0432388.1"/>
    </source>
</evidence>
<organism evidence="1 2">
    <name type="scientific">Ixodes persulcatus</name>
    <name type="common">Taiga tick</name>
    <dbReference type="NCBI Taxonomy" id="34615"/>
    <lineage>
        <taxon>Eukaryota</taxon>
        <taxon>Metazoa</taxon>
        <taxon>Ecdysozoa</taxon>
        <taxon>Arthropoda</taxon>
        <taxon>Chelicerata</taxon>
        <taxon>Arachnida</taxon>
        <taxon>Acari</taxon>
        <taxon>Parasitiformes</taxon>
        <taxon>Ixodida</taxon>
        <taxon>Ixodoidea</taxon>
        <taxon>Ixodidae</taxon>
        <taxon>Ixodinae</taxon>
        <taxon>Ixodes</taxon>
    </lineage>
</organism>